<dbReference type="PANTHER" id="PTHR40267:SF1">
    <property type="entry name" value="BLR3294 PROTEIN"/>
    <property type="match status" value="1"/>
</dbReference>
<dbReference type="RefSeq" id="WP_369609555.1">
    <property type="nucleotide sequence ID" value="NZ_AP031322.1"/>
</dbReference>
<name>A0AAT9GT74_9CREN</name>
<organism evidence="1">
    <name type="scientific">Sulfurisphaera javensis</name>
    <dbReference type="NCBI Taxonomy" id="2049879"/>
    <lineage>
        <taxon>Archaea</taxon>
        <taxon>Thermoproteota</taxon>
        <taxon>Thermoprotei</taxon>
        <taxon>Sulfolobales</taxon>
        <taxon>Sulfolobaceae</taxon>
        <taxon>Sulfurisphaera</taxon>
    </lineage>
</organism>
<dbReference type="GeneID" id="92354900"/>
<dbReference type="InterPro" id="IPR053714">
    <property type="entry name" value="Iso_Racemase_Enz_sf"/>
</dbReference>
<dbReference type="EMBL" id="AP031322">
    <property type="protein sequence ID" value="BFH74007.1"/>
    <property type="molecule type" value="Genomic_DNA"/>
</dbReference>
<dbReference type="Pfam" id="PF17645">
    <property type="entry name" value="Amdase"/>
    <property type="match status" value="1"/>
</dbReference>
<accession>A0AAT9GT74</accession>
<sequence>MLKRIGLLISDIDGGSEYDFWKMAPKGLAIHTARISKIANLKDELYKEASKLESLVDIFVYQEDYEVHNISSDIRQVLEQFEKPYVLAEESALELFKELGISKIWLFTPYTVERALEEVEYLTVNGISVTGYTYLNINDKIGLKNVDYKTISIALLKSRVSKDSEAIYIYGSNLITYKAVKTLPRVFGIPVISTNLASLFMALRKIKYVKNGFDSLTLI</sequence>
<dbReference type="PANTHER" id="PTHR40267">
    <property type="entry name" value="BLR3294 PROTEIN"/>
    <property type="match status" value="1"/>
</dbReference>
<gene>
    <name evidence="1" type="ORF">SJAV_19510</name>
</gene>
<dbReference type="InterPro" id="IPR026286">
    <property type="entry name" value="MaiA/AMDase"/>
</dbReference>
<dbReference type="AlphaFoldDB" id="A0AAT9GT74"/>
<evidence type="ECO:0000313" key="1">
    <source>
        <dbReference type="EMBL" id="BFH74007.1"/>
    </source>
</evidence>
<proteinExistence type="predicted"/>
<dbReference type="Gene3D" id="3.40.50.12500">
    <property type="match status" value="1"/>
</dbReference>
<dbReference type="KEGG" id="sjv:SJAV_19510"/>
<protein>
    <submittedName>
        <fullName evidence="1">Arylmalonate decarboxylase</fullName>
    </submittedName>
</protein>
<reference evidence="1" key="1">
    <citation type="submission" date="2024-03" db="EMBL/GenBank/DDBJ databases">
        <title>Complete genome sequence of Sulfurisphaera javensis strain KD-1.</title>
        <authorList>
            <person name="Sakai H."/>
            <person name="Nur N."/>
            <person name="Suwanto A."/>
            <person name="Kurosawa N."/>
        </authorList>
    </citation>
    <scope>NUCLEOTIDE SEQUENCE</scope>
    <source>
        <strain evidence="1">KD-1</strain>
    </source>
</reference>